<dbReference type="InterPro" id="IPR051313">
    <property type="entry name" value="Bact_iron-sidero_bind"/>
</dbReference>
<reference evidence="7" key="1">
    <citation type="submission" date="2023-07" db="EMBL/GenBank/DDBJ databases">
        <title>Novel species in the genus Lipingzhangella isolated from Sambhar Salt Lake.</title>
        <authorList>
            <person name="Jiya N."/>
            <person name="Kajale S."/>
            <person name="Sharma A."/>
        </authorList>
    </citation>
    <scope>NUCLEOTIDE SEQUENCE [LARGE SCALE GENOMIC DNA]</scope>
    <source>
        <strain evidence="7">LS1_29</strain>
    </source>
</reference>
<name>A0ABU2H7K7_9ACTN</name>
<dbReference type="InterPro" id="IPR002491">
    <property type="entry name" value="ABC_transptr_periplasmic_BD"/>
</dbReference>
<evidence type="ECO:0000256" key="1">
    <source>
        <dbReference type="ARBA" id="ARBA00004196"/>
    </source>
</evidence>
<evidence type="ECO:0000256" key="4">
    <source>
        <dbReference type="ARBA" id="ARBA00022729"/>
    </source>
</evidence>
<dbReference type="CDD" id="cd01146">
    <property type="entry name" value="FhuD"/>
    <property type="match status" value="1"/>
</dbReference>
<dbReference type="SUPFAM" id="SSF53807">
    <property type="entry name" value="Helical backbone' metal receptor"/>
    <property type="match status" value="1"/>
</dbReference>
<keyword evidence="4" id="KW-0732">Signal</keyword>
<dbReference type="Pfam" id="PF01497">
    <property type="entry name" value="Peripla_BP_2"/>
    <property type="match status" value="1"/>
</dbReference>
<feature type="domain" description="Fe/B12 periplasmic-binding" evidence="5">
    <location>
        <begin position="67"/>
        <end position="342"/>
    </location>
</feature>
<evidence type="ECO:0000256" key="2">
    <source>
        <dbReference type="ARBA" id="ARBA00008814"/>
    </source>
</evidence>
<protein>
    <submittedName>
        <fullName evidence="6">Iron-siderophore ABC transporter substrate-binding protein</fullName>
    </submittedName>
</protein>
<organism evidence="6 7">
    <name type="scientific">Lipingzhangella rawalii</name>
    <dbReference type="NCBI Taxonomy" id="2055835"/>
    <lineage>
        <taxon>Bacteria</taxon>
        <taxon>Bacillati</taxon>
        <taxon>Actinomycetota</taxon>
        <taxon>Actinomycetes</taxon>
        <taxon>Streptosporangiales</taxon>
        <taxon>Nocardiopsidaceae</taxon>
        <taxon>Lipingzhangella</taxon>
    </lineage>
</organism>
<keyword evidence="7" id="KW-1185">Reference proteome</keyword>
<keyword evidence="3" id="KW-0813">Transport</keyword>
<dbReference type="PANTHER" id="PTHR30532:SF24">
    <property type="entry name" value="FERRIC ENTEROBACTIN-BINDING PERIPLASMIC PROTEIN FEPB"/>
    <property type="match status" value="1"/>
</dbReference>
<dbReference type="Gene3D" id="3.40.50.1980">
    <property type="entry name" value="Nitrogenase molybdenum iron protein domain"/>
    <property type="match status" value="2"/>
</dbReference>
<evidence type="ECO:0000313" key="7">
    <source>
        <dbReference type="Proteomes" id="UP001250214"/>
    </source>
</evidence>
<evidence type="ECO:0000313" key="6">
    <source>
        <dbReference type="EMBL" id="MDS1270589.1"/>
    </source>
</evidence>
<gene>
    <name evidence="6" type="ORF">RIF23_09795</name>
</gene>
<dbReference type="RefSeq" id="WP_310912145.1">
    <property type="nucleotide sequence ID" value="NZ_JAVLVT010000004.1"/>
</dbReference>
<evidence type="ECO:0000259" key="5">
    <source>
        <dbReference type="PROSITE" id="PS50983"/>
    </source>
</evidence>
<comment type="caution">
    <text evidence="6">The sequence shown here is derived from an EMBL/GenBank/DDBJ whole genome shotgun (WGS) entry which is preliminary data.</text>
</comment>
<dbReference type="PROSITE" id="PS51257">
    <property type="entry name" value="PROKAR_LIPOPROTEIN"/>
    <property type="match status" value="1"/>
</dbReference>
<evidence type="ECO:0000256" key="3">
    <source>
        <dbReference type="ARBA" id="ARBA00022448"/>
    </source>
</evidence>
<dbReference type="EMBL" id="JAVLVT010000004">
    <property type="protein sequence ID" value="MDS1270589.1"/>
    <property type="molecule type" value="Genomic_DNA"/>
</dbReference>
<sequence length="346" mass="36897">MSAGRSARHTPAGWTCGIALGGIVILTGCGDGAGGAADENGGAGGEGFPVTVEHAFGSTEIPAEPETVVTLGWADADTALALGHPPAGVAEGTYGGDEDGHHPWTRAEYEEQGEELPELINIDEGVQIEEVGALAPDLILGIQSGLTEQEYDDLSQIAPTVPYPDEPWLTEWQEMTRMVGASLGKPEEAEELVSETEDLVTDLAVDNPQFNDLSYATGTLVEGQQFGFFIGDDVRPQLMEELGFTPSDISEELAVEDEGFYGTLSLENADQIDADVLVMWYESAEQQEQAEENAVFQQIPAVEDGRYLGIVDRPASTAISTPSPVSIPWVLPDFVADLQELTQEAD</sequence>
<proteinExistence type="inferred from homology"/>
<dbReference type="PROSITE" id="PS50983">
    <property type="entry name" value="FE_B12_PBP"/>
    <property type="match status" value="1"/>
</dbReference>
<comment type="similarity">
    <text evidence="2">Belongs to the bacterial solute-binding protein 8 family.</text>
</comment>
<accession>A0ABU2H7K7</accession>
<comment type="subcellular location">
    <subcellularLocation>
        <location evidence="1">Cell envelope</location>
    </subcellularLocation>
</comment>
<dbReference type="PANTHER" id="PTHR30532">
    <property type="entry name" value="IRON III DICITRATE-BINDING PERIPLASMIC PROTEIN"/>
    <property type="match status" value="1"/>
</dbReference>
<dbReference type="Proteomes" id="UP001250214">
    <property type="component" value="Unassembled WGS sequence"/>
</dbReference>